<evidence type="ECO:0000256" key="6">
    <source>
        <dbReference type="SAM" id="MobiDB-lite"/>
    </source>
</evidence>
<evidence type="ECO:0000256" key="1">
    <source>
        <dbReference type="ARBA" id="ARBA00007913"/>
    </source>
</evidence>
<dbReference type="InterPro" id="IPR047187">
    <property type="entry name" value="SF1_C_Upf1"/>
</dbReference>
<evidence type="ECO:0000259" key="7">
    <source>
        <dbReference type="Pfam" id="PF13086"/>
    </source>
</evidence>
<keyword evidence="2" id="KW-0547">Nucleotide-binding</keyword>
<feature type="compositionally biased region" description="Basic and acidic residues" evidence="6">
    <location>
        <begin position="1033"/>
        <end position="1042"/>
    </location>
</feature>
<dbReference type="STRING" id="1296121.A0A1A6A523"/>
<dbReference type="GO" id="GO:0005694">
    <property type="term" value="C:chromosome"/>
    <property type="evidence" value="ECO:0007669"/>
    <property type="project" value="UniProtKB-ARBA"/>
</dbReference>
<feature type="region of interest" description="Disordered" evidence="6">
    <location>
        <begin position="947"/>
        <end position="966"/>
    </location>
</feature>
<dbReference type="CDD" id="cd18808">
    <property type="entry name" value="SF1_C_Upf1"/>
    <property type="match status" value="1"/>
</dbReference>
<evidence type="ECO:0000256" key="3">
    <source>
        <dbReference type="ARBA" id="ARBA00022801"/>
    </source>
</evidence>
<dbReference type="InterPro" id="IPR027417">
    <property type="entry name" value="P-loop_NTPase"/>
</dbReference>
<dbReference type="FunFam" id="3.40.50.300:FF:000326">
    <property type="entry name" value="P-loop containing nucleoside triphosphate hydrolase"/>
    <property type="match status" value="1"/>
</dbReference>
<proteinExistence type="inferred from homology"/>
<dbReference type="SUPFAM" id="SSF52540">
    <property type="entry name" value="P-loop containing nucleoside triphosphate hydrolases"/>
    <property type="match status" value="1"/>
</dbReference>
<dbReference type="InterPro" id="IPR041677">
    <property type="entry name" value="DNA2/NAM7_AAA_11"/>
</dbReference>
<dbReference type="Pfam" id="PF13086">
    <property type="entry name" value="AAA_11"/>
    <property type="match status" value="1"/>
</dbReference>
<feature type="domain" description="DNA2/NAM7 helicase-like C-terminal" evidence="8">
    <location>
        <begin position="1799"/>
        <end position="2009"/>
    </location>
</feature>
<evidence type="ECO:0000256" key="2">
    <source>
        <dbReference type="ARBA" id="ARBA00022741"/>
    </source>
</evidence>
<dbReference type="GO" id="GO:0016787">
    <property type="term" value="F:hydrolase activity"/>
    <property type="evidence" value="ECO:0007669"/>
    <property type="project" value="UniProtKB-KW"/>
</dbReference>
<dbReference type="GO" id="GO:0005524">
    <property type="term" value="F:ATP binding"/>
    <property type="evidence" value="ECO:0007669"/>
    <property type="project" value="UniProtKB-KW"/>
</dbReference>
<feature type="region of interest" description="Disordered" evidence="6">
    <location>
        <begin position="1488"/>
        <end position="1507"/>
    </location>
</feature>
<keyword evidence="3" id="KW-0378">Hydrolase</keyword>
<dbReference type="GO" id="GO:0043139">
    <property type="term" value="F:5'-3' DNA helicase activity"/>
    <property type="evidence" value="ECO:0007669"/>
    <property type="project" value="TreeGrafter"/>
</dbReference>
<accession>A0A1A6A523</accession>
<gene>
    <name evidence="9" type="ORF">I303_04501</name>
</gene>
<dbReference type="OrthoDB" id="6513042at2759"/>
<dbReference type="PANTHER" id="PTHR43788:SF13">
    <property type="entry name" value="REGULATOR OF NONSENSE TRANSCRIPTS 1"/>
    <property type="match status" value="1"/>
</dbReference>
<comment type="similarity">
    <text evidence="1">Belongs to the DNA2/NAM7 helicase family.</text>
</comment>
<evidence type="ECO:0000256" key="5">
    <source>
        <dbReference type="ARBA" id="ARBA00022840"/>
    </source>
</evidence>
<feature type="compositionally biased region" description="Low complexity" evidence="6">
    <location>
        <begin position="1492"/>
        <end position="1502"/>
    </location>
</feature>
<reference evidence="9" key="1">
    <citation type="submission" date="2013-07" db="EMBL/GenBank/DDBJ databases">
        <title>The Genome Sequence of Cryptococcus dejecticola CBS10117.</title>
        <authorList>
            <consortium name="The Broad Institute Genome Sequencing Platform"/>
            <person name="Cuomo C."/>
            <person name="Litvintseva A."/>
            <person name="Chen Y."/>
            <person name="Heitman J."/>
            <person name="Sun S."/>
            <person name="Springer D."/>
            <person name="Dromer F."/>
            <person name="Young S.K."/>
            <person name="Zeng Q."/>
            <person name="Gargeya S."/>
            <person name="Fitzgerald M."/>
            <person name="Abouelleil A."/>
            <person name="Alvarado L."/>
            <person name="Berlin A.M."/>
            <person name="Chapman S.B."/>
            <person name="Dewar J."/>
            <person name="Goldberg J."/>
            <person name="Griggs A."/>
            <person name="Gujja S."/>
            <person name="Hansen M."/>
            <person name="Howarth C."/>
            <person name="Imamovic A."/>
            <person name="Larimer J."/>
            <person name="McCowan C."/>
            <person name="Murphy C."/>
            <person name="Pearson M."/>
            <person name="Priest M."/>
            <person name="Roberts A."/>
            <person name="Saif S."/>
            <person name="Shea T."/>
            <person name="Sykes S."/>
            <person name="Wortman J."/>
            <person name="Nusbaum C."/>
            <person name="Birren B."/>
        </authorList>
    </citation>
    <scope>NUCLEOTIDE SEQUENCE [LARGE SCALE GENOMIC DNA]</scope>
    <source>
        <strain evidence="9">CBS 10117</strain>
    </source>
</reference>
<evidence type="ECO:0000259" key="8">
    <source>
        <dbReference type="Pfam" id="PF13087"/>
    </source>
</evidence>
<dbReference type="Pfam" id="PF13087">
    <property type="entry name" value="AAA_12"/>
    <property type="match status" value="1"/>
</dbReference>
<feature type="region of interest" description="Disordered" evidence="6">
    <location>
        <begin position="984"/>
        <end position="1066"/>
    </location>
</feature>
<evidence type="ECO:0000313" key="9">
    <source>
        <dbReference type="EMBL" id="OBR85169.1"/>
    </source>
</evidence>
<feature type="region of interest" description="Disordered" evidence="6">
    <location>
        <begin position="331"/>
        <end position="415"/>
    </location>
</feature>
<sequence length="2049" mass="229896">MPRAGSSGATRFIPCITYQTLFGGRPIHYHVEKPTNTTEWRELEECESEDCRALITNCDCGFVYRLDAIENYIKKYEPDLLKEGDVKLPARNGACEMCSKRCSRCHPKKKLEHEKLHVYKGTERNLCPAHARMGDTNKHEAQKADDINKAEKIFERLLADPREASRIYGQGGWHAYMDFTKLCHQSHAQGRPRPDVRTWVTDFLAAQNGYNLPKQSNQAGAIGPNTVDTRALDDQADGQDDEPDGFNEVLASGDLSKLANCGMPSQSDAEMFQHLHAFNSSFPAYANGYPRMTAGALQPGVSEQPWNMTSGSLLPSSGLGFGQVYPDGLSASAPRQHITQPQQGLSHGIGSVNQYPNHFFTPAPSMPESDRNPGNPGAYRDAPVFPEDDEDDDGIDLDHRGHHKGSLSSDPFALDEGDPTFWQRVGVMSPPRHFSNDTGGSTAPETNIITPFTPALTSTRASPPTVESLKFDFEVLAGIQRLAGSFLSKHPNWQTNIYKTIYTADPGTQVQLPEHLDISDIEQILYHLPKVLFNSHHNPQHSTIPTAYNYDVHTAVIRLLAHNVPALPKKQDSYNTPIQRPGHRRHYFDTVTLHFGPYSIERDGVLIDPERVHLRWVHECMSWVVCEVLEGEGQLLDAQMDLLLDLKDINGIKMVTRARIDCVDQGCPLHCDYTRMFTGVIAIVVITAERACLQAYRSGAWEELDKRRNILYRAMKVAAKMLDCNSVNLYRTLVRLEDPKTPPGTSLSWLASSWNILYADQRCLSGAENRDDLITRCKIYDGIVEKLDRLHLTFVDYRVMQKDHDIIETNFLTPGGAYWELSERASQRSLDFKKSWIEFDEYMNDPKRVSAPCHELFIIPRAEMAESQVLRRWEEFVGGDYLRNENIQVRNVYETEPDTALKGPIKRLTALRGPSASSYLTACGRPDVNKLESRLLTSNVSWAVRHASHRSTLSSSAKSKLPREREDKLDNHQHTFDKAFHTSSVTSTQPLPDHSLPDNHVPSHPSPRSIEPLPDNWPNRPSFPSRQRTPHLPTKERWTDRKGKGKANASTEGNQAAPPAAALRPHKRIEDKPEFEQGQFDISPEILNEVFRDSLQVDDLPLGLKLTEEEALGLAEALGESSGTILDDDWDLDDGAGGVISSSTSAKIPLMEDYPEYDLASASSEDVSSSYDPFAPSSSTVSAPQNTQQLLATDPTIVRSTIESLPPLPVPDYPPDDKTRFDWRQRALSRRKHLSRYKWFGQLPRRKDPSWTKLQFGERGREELDRYSQHFIPLLEAEQAEEERLYNARLADWSFDRLRREGYAMDEMRGSLGYQPKSLAGIGTVYNFVKGKGDRELPFNRFTIGSNIIISRTDPLRDPVSLTPDGKNKIIGSVWNATKGNLRIMFPVDIPDILSGNWRLDVACSDFAIRRQIEAIKALNLDPIQQDMEEFPEAFAIPNIAASEQDAARSDLAVRSLPSPFPKEDQTILRGTSIRDLLFRAFQEDYLPPQRSNSSANASTTSQPGLPAHQIVQDTTELRPSDLDTTPVPSMERSASFGVLAKNQLIQSWIERHRGPGAPVTIEGDHHVGLNESQMRAIAMMLGERFSLVQGPPGTGKTRVIIETIKLLKKHWQIPHPILVTAHTNVAVDNLLSGLRAHDVKAVRFGAINRIPEEYGDWTLDRLIGKHPRWWYLEEARKEKEVLAERKLKLKELWTGELQWEDEARLIKLGQTIWAIRQAITREVLLDADVICTTCLSATSKALHGIDFPIVFLDEASMATEPLSLVPLTKGSSHVAIIGDHKQLPPVIVSPAAHAGGLATSLFERLIHEGNIPSIMLDTQYRMHPSLASFPSQTFYSGLLKSGTPASHRQPPETEFLALDDEGKRKNFTFLNHDHPESPMSKSLANYGDAEYACDVIADLMYKNPKLRGSQIGIITPYLSQFRLLSNHLTDPKRRQAFTDLIGPDRTSELDDIEIKTVDGFEGREKEVIIFSCVRSNDGGWIGFLGDWRRVNVALTRARKALIMIGSKKTLEKARIGKNGAQTLPSGGARVWRELIAHLEGEKAIMDLE</sequence>
<feature type="domain" description="DNA2/NAM7 helicase helicase" evidence="7">
    <location>
        <begin position="1570"/>
        <end position="1790"/>
    </location>
</feature>
<dbReference type="VEuPathDB" id="FungiDB:I303_04501"/>
<dbReference type="EMBL" id="KI894031">
    <property type="protein sequence ID" value="OBR85169.1"/>
    <property type="molecule type" value="Genomic_DNA"/>
</dbReference>
<feature type="region of interest" description="Disordered" evidence="6">
    <location>
        <begin position="211"/>
        <end position="246"/>
    </location>
</feature>
<dbReference type="Gene3D" id="3.40.50.300">
    <property type="entry name" value="P-loop containing nucleotide triphosphate hydrolases"/>
    <property type="match status" value="2"/>
</dbReference>
<keyword evidence="5" id="KW-0067">ATP-binding</keyword>
<keyword evidence="4" id="KW-0347">Helicase</keyword>
<evidence type="ECO:0008006" key="10">
    <source>
        <dbReference type="Google" id="ProtNLM"/>
    </source>
</evidence>
<dbReference type="PANTHER" id="PTHR43788">
    <property type="entry name" value="DNA2/NAM7 HELICASE FAMILY MEMBER"/>
    <property type="match status" value="1"/>
</dbReference>
<evidence type="ECO:0000256" key="4">
    <source>
        <dbReference type="ARBA" id="ARBA00022806"/>
    </source>
</evidence>
<organism evidence="9">
    <name type="scientific">Kwoniella dejecticola CBS 10117</name>
    <dbReference type="NCBI Taxonomy" id="1296121"/>
    <lineage>
        <taxon>Eukaryota</taxon>
        <taxon>Fungi</taxon>
        <taxon>Dikarya</taxon>
        <taxon>Basidiomycota</taxon>
        <taxon>Agaricomycotina</taxon>
        <taxon>Tremellomycetes</taxon>
        <taxon>Tremellales</taxon>
        <taxon>Cryptococcaceae</taxon>
        <taxon>Kwoniella</taxon>
    </lineage>
</organism>
<feature type="compositionally biased region" description="Acidic residues" evidence="6">
    <location>
        <begin position="386"/>
        <end position="395"/>
    </location>
</feature>
<protein>
    <recommendedName>
        <fullName evidence="10">DNA helicase</fullName>
    </recommendedName>
</protein>
<name>A0A1A6A523_9TREE</name>
<dbReference type="InterPro" id="IPR041679">
    <property type="entry name" value="DNA2/NAM7-like_C"/>
</dbReference>
<feature type="compositionally biased region" description="Polar residues" evidence="6">
    <location>
        <begin position="337"/>
        <end position="356"/>
    </location>
</feature>
<dbReference type="InterPro" id="IPR050534">
    <property type="entry name" value="Coronavir_polyprotein_1ab"/>
</dbReference>
<feature type="compositionally biased region" description="Acidic residues" evidence="6">
    <location>
        <begin position="234"/>
        <end position="245"/>
    </location>
</feature>